<proteinExistence type="predicted"/>
<evidence type="ECO:0000256" key="2">
    <source>
        <dbReference type="SAM" id="SignalP"/>
    </source>
</evidence>
<dbReference type="Pfam" id="PF00264">
    <property type="entry name" value="Tyrosinase"/>
    <property type="match status" value="1"/>
</dbReference>
<feature type="signal peptide" evidence="2">
    <location>
        <begin position="1"/>
        <end position="20"/>
    </location>
</feature>
<name>A0A8H5ZQU3_PETAA</name>
<evidence type="ECO:0000313" key="4">
    <source>
        <dbReference type="EMBL" id="KAF5854741.1"/>
    </source>
</evidence>
<dbReference type="SUPFAM" id="SSF48056">
    <property type="entry name" value="Di-copper centre-containing domain"/>
    <property type="match status" value="1"/>
</dbReference>
<dbReference type="InterPro" id="IPR008922">
    <property type="entry name" value="Di-copper_centre_dom_sf"/>
</dbReference>
<dbReference type="PANTHER" id="PTHR11474:SF127">
    <property type="entry name" value="TYROSINASE COPPER-BINDING DOMAIN-CONTAINING PROTEIN"/>
    <property type="match status" value="1"/>
</dbReference>
<comment type="caution">
    <text evidence="4">The sequence shown here is derived from an EMBL/GenBank/DDBJ whole genome shotgun (WGS) entry which is preliminary data.</text>
</comment>
<evidence type="ECO:0000256" key="1">
    <source>
        <dbReference type="ARBA" id="ARBA00022723"/>
    </source>
</evidence>
<dbReference type="PANTHER" id="PTHR11474">
    <property type="entry name" value="TYROSINASE FAMILY MEMBER"/>
    <property type="match status" value="1"/>
</dbReference>
<sequence length="240" mass="27173">MGRSILFLCVLAALAVLPSAHLSCAHEWNEGQPQECSKLLTRKEWRTLTHSDIRHERLSLTQDQKVLEGKRSLYDDFSYTHASMEHSAHRNAYFLPWHRWFTYLFDTSLRQTCGYSGSTPYRDWSRDHADLFGSPVFEDSPEYGLGGTGDCDSSPEADCTVTTGAFAPSKGNFELAWPIPHPLRRNLTLITGWFPHELPQNCTLGPDFVRNLTGYGVLARWLVNYVQGDSRDGLSPPSYS</sequence>
<feature type="domain" description="Tyrosinase copper-binding" evidence="3">
    <location>
        <begin position="72"/>
        <end position="171"/>
    </location>
</feature>
<accession>A0A8H5ZQU3</accession>
<protein>
    <recommendedName>
        <fullName evidence="3">Tyrosinase copper-binding domain-containing protein</fullName>
    </recommendedName>
</protein>
<dbReference type="Gene3D" id="1.10.1280.10">
    <property type="entry name" value="Di-copper center containing domain from catechol oxidase"/>
    <property type="match status" value="1"/>
</dbReference>
<dbReference type="Proteomes" id="UP000541154">
    <property type="component" value="Unassembled WGS sequence"/>
</dbReference>
<gene>
    <name evidence="4" type="ORF">ETB97_012384</name>
</gene>
<dbReference type="AlphaFoldDB" id="A0A8H5ZQU3"/>
<feature type="chain" id="PRO_5034121996" description="Tyrosinase copper-binding domain-containing protein" evidence="2">
    <location>
        <begin position="21"/>
        <end position="240"/>
    </location>
</feature>
<dbReference type="GO" id="GO:0046872">
    <property type="term" value="F:metal ion binding"/>
    <property type="evidence" value="ECO:0007669"/>
    <property type="project" value="UniProtKB-KW"/>
</dbReference>
<dbReference type="InterPro" id="IPR002227">
    <property type="entry name" value="Tyrosinase_Cu-bd"/>
</dbReference>
<dbReference type="InterPro" id="IPR050316">
    <property type="entry name" value="Tyrosinase/Hemocyanin"/>
</dbReference>
<organism evidence="4 5">
    <name type="scientific">Petromyces alliaceus</name>
    <name type="common">Aspergillus alliaceus</name>
    <dbReference type="NCBI Taxonomy" id="209559"/>
    <lineage>
        <taxon>Eukaryota</taxon>
        <taxon>Fungi</taxon>
        <taxon>Dikarya</taxon>
        <taxon>Ascomycota</taxon>
        <taxon>Pezizomycotina</taxon>
        <taxon>Eurotiomycetes</taxon>
        <taxon>Eurotiomycetidae</taxon>
        <taxon>Eurotiales</taxon>
        <taxon>Aspergillaceae</taxon>
        <taxon>Aspergillus</taxon>
        <taxon>Aspergillus subgen. Circumdati</taxon>
    </lineage>
</organism>
<reference evidence="4 5" key="1">
    <citation type="submission" date="2019-04" db="EMBL/GenBank/DDBJ databases">
        <title>Aspergillus burnettii sp. nov., novel species from soil in southeast Queensland.</title>
        <authorList>
            <person name="Gilchrist C.L.M."/>
            <person name="Pitt J.I."/>
            <person name="Lange L."/>
            <person name="Lacey H.J."/>
            <person name="Vuong D."/>
            <person name="Midgley D.J."/>
            <person name="Greenfield P."/>
            <person name="Bradbury M."/>
            <person name="Lacey E."/>
            <person name="Busk P.K."/>
            <person name="Pilgaard B."/>
            <person name="Chooi Y.H."/>
            <person name="Piggott A.M."/>
        </authorList>
    </citation>
    <scope>NUCLEOTIDE SEQUENCE [LARGE SCALE GENOMIC DNA]</scope>
    <source>
        <strain evidence="4 5">FRR 5400</strain>
    </source>
</reference>
<dbReference type="GO" id="GO:0016491">
    <property type="term" value="F:oxidoreductase activity"/>
    <property type="evidence" value="ECO:0007669"/>
    <property type="project" value="InterPro"/>
</dbReference>
<keyword evidence="2" id="KW-0732">Signal</keyword>
<dbReference type="EMBL" id="SPNV01000873">
    <property type="protein sequence ID" value="KAF5854741.1"/>
    <property type="molecule type" value="Genomic_DNA"/>
</dbReference>
<keyword evidence="5" id="KW-1185">Reference proteome</keyword>
<keyword evidence="1" id="KW-0479">Metal-binding</keyword>
<evidence type="ECO:0000313" key="5">
    <source>
        <dbReference type="Proteomes" id="UP000541154"/>
    </source>
</evidence>
<evidence type="ECO:0000259" key="3">
    <source>
        <dbReference type="Pfam" id="PF00264"/>
    </source>
</evidence>